<dbReference type="PANTHER" id="PTHR11102:SF160">
    <property type="entry name" value="ERAD-ASSOCIATED E3 UBIQUITIN-PROTEIN LIGASE COMPONENT HRD3"/>
    <property type="match status" value="1"/>
</dbReference>
<dbReference type="SMART" id="SM00671">
    <property type="entry name" value="SEL1"/>
    <property type="match status" value="2"/>
</dbReference>
<accession>A0ABU8BTG2</accession>
<proteinExistence type="predicted"/>
<gene>
    <name evidence="2" type="ORF">V6590_07475</name>
</gene>
<dbReference type="EMBL" id="JBALHR010000003">
    <property type="protein sequence ID" value="MEH7827984.1"/>
    <property type="molecule type" value="Genomic_DNA"/>
</dbReference>
<feature type="signal peptide" evidence="1">
    <location>
        <begin position="1"/>
        <end position="21"/>
    </location>
</feature>
<dbReference type="PANTHER" id="PTHR11102">
    <property type="entry name" value="SEL-1-LIKE PROTEIN"/>
    <property type="match status" value="1"/>
</dbReference>
<dbReference type="Gene3D" id="1.25.40.10">
    <property type="entry name" value="Tetratricopeptide repeat domain"/>
    <property type="match status" value="1"/>
</dbReference>
<dbReference type="InterPro" id="IPR011990">
    <property type="entry name" value="TPR-like_helical_dom_sf"/>
</dbReference>
<evidence type="ECO:0000313" key="2">
    <source>
        <dbReference type="EMBL" id="MEH7827984.1"/>
    </source>
</evidence>
<dbReference type="Proteomes" id="UP001431963">
    <property type="component" value="Unassembled WGS sequence"/>
</dbReference>
<dbReference type="RefSeq" id="WP_335421464.1">
    <property type="nucleotide sequence ID" value="NZ_JBALHR010000003.1"/>
</dbReference>
<dbReference type="SUPFAM" id="SSF81901">
    <property type="entry name" value="HCP-like"/>
    <property type="match status" value="1"/>
</dbReference>
<sequence>MKLFLAMILCAAPLGATPLWAEDDGGTLNPEELTMGRVLEDVARGNTSMTNCAAGYLITKSGRHAQARALFETCANAGYTGAMTWMSQLDNNGLGAPENPDAAAEWDRRAADAGDPVGQFNYGLDLMRGRGTVQDEEAGRRMVDAAAAQGLPTAQRLQRSGYDLDEVTPDADNWKYAPLF</sequence>
<dbReference type="InterPro" id="IPR006597">
    <property type="entry name" value="Sel1-like"/>
</dbReference>
<name>A0ABU8BTG2_9RHOB</name>
<comment type="caution">
    <text evidence="2">The sequence shown here is derived from an EMBL/GenBank/DDBJ whole genome shotgun (WGS) entry which is preliminary data.</text>
</comment>
<keyword evidence="3" id="KW-1185">Reference proteome</keyword>
<feature type="chain" id="PRO_5046276483" evidence="1">
    <location>
        <begin position="22"/>
        <end position="180"/>
    </location>
</feature>
<organism evidence="2 3">
    <name type="scientific">Gemmobacter denitrificans</name>
    <dbReference type="NCBI Taxonomy" id="3123040"/>
    <lineage>
        <taxon>Bacteria</taxon>
        <taxon>Pseudomonadati</taxon>
        <taxon>Pseudomonadota</taxon>
        <taxon>Alphaproteobacteria</taxon>
        <taxon>Rhodobacterales</taxon>
        <taxon>Paracoccaceae</taxon>
        <taxon>Gemmobacter</taxon>
    </lineage>
</organism>
<protein>
    <submittedName>
        <fullName evidence="2">Tetratricopeptide repeat protein</fullName>
    </submittedName>
</protein>
<keyword evidence="1" id="KW-0732">Signal</keyword>
<reference evidence="2" key="1">
    <citation type="submission" date="2024-02" db="EMBL/GenBank/DDBJ databases">
        <title>Genome sequences of strain Gemmobacter sp. JM10B15.</title>
        <authorList>
            <person name="Zhang M."/>
        </authorList>
    </citation>
    <scope>NUCLEOTIDE SEQUENCE</scope>
    <source>
        <strain evidence="2">JM10B15</strain>
    </source>
</reference>
<evidence type="ECO:0000256" key="1">
    <source>
        <dbReference type="SAM" id="SignalP"/>
    </source>
</evidence>
<dbReference type="InterPro" id="IPR050767">
    <property type="entry name" value="Sel1_AlgK"/>
</dbReference>
<evidence type="ECO:0000313" key="3">
    <source>
        <dbReference type="Proteomes" id="UP001431963"/>
    </source>
</evidence>